<sequence length="158" mass="18049">MNDVFKIVRVGEKVFRAKLGALLLLCIFLVTTVEAASVEKCDKPSKAGIKRCEQIYRQKDSPNTTWKTITYVNRARDMVEWEINFPRQGGDATYTFLLIGAGIMILSPELPRDSRLDFIKLLLVNAAKANPEFIPLGRYDWTSSRTDTDFMIRATRKK</sequence>
<dbReference type="RefSeq" id="WP_156898485.1">
    <property type="nucleotide sequence ID" value="NZ_LT670849.1"/>
</dbReference>
<evidence type="ECO:0000313" key="2">
    <source>
        <dbReference type="Proteomes" id="UP000184096"/>
    </source>
</evidence>
<evidence type="ECO:0000313" key="1">
    <source>
        <dbReference type="EMBL" id="SHN72115.1"/>
    </source>
</evidence>
<dbReference type="Proteomes" id="UP000184096">
    <property type="component" value="Chromosome I"/>
</dbReference>
<reference evidence="2" key="1">
    <citation type="submission" date="2016-11" db="EMBL/GenBank/DDBJ databases">
        <authorList>
            <person name="Varghese N."/>
            <person name="Submissions S."/>
        </authorList>
    </citation>
    <scope>NUCLEOTIDE SEQUENCE [LARGE SCALE GENOMIC DNA]</scope>
    <source>
        <strain evidence="2">GAS401</strain>
    </source>
</reference>
<proteinExistence type="predicted"/>
<dbReference type="EMBL" id="LT670849">
    <property type="protein sequence ID" value="SHN72115.1"/>
    <property type="molecule type" value="Genomic_DNA"/>
</dbReference>
<gene>
    <name evidence="1" type="ORF">SAMN05444170_2195</name>
</gene>
<keyword evidence="2" id="KW-1185">Reference proteome</keyword>
<dbReference type="AlphaFoldDB" id="A0A1M7TN29"/>
<name>A0A1M7TN29_9BRAD</name>
<protein>
    <submittedName>
        <fullName evidence="1">Uncharacterized protein</fullName>
    </submittedName>
</protein>
<organism evidence="1 2">
    <name type="scientific">Bradyrhizobium erythrophlei</name>
    <dbReference type="NCBI Taxonomy" id="1437360"/>
    <lineage>
        <taxon>Bacteria</taxon>
        <taxon>Pseudomonadati</taxon>
        <taxon>Pseudomonadota</taxon>
        <taxon>Alphaproteobacteria</taxon>
        <taxon>Hyphomicrobiales</taxon>
        <taxon>Nitrobacteraceae</taxon>
        <taxon>Bradyrhizobium</taxon>
    </lineage>
</organism>
<accession>A0A1M7TN29</accession>